<evidence type="ECO:0000313" key="2">
    <source>
        <dbReference type="EMBL" id="KAF4348221.1"/>
    </source>
</evidence>
<evidence type="ECO:0000313" key="3">
    <source>
        <dbReference type="Proteomes" id="UP000583929"/>
    </source>
</evidence>
<feature type="region of interest" description="Disordered" evidence="1">
    <location>
        <begin position="1"/>
        <end position="22"/>
    </location>
</feature>
<organism evidence="2 3">
    <name type="scientific">Cannabis sativa</name>
    <name type="common">Hemp</name>
    <name type="synonym">Marijuana</name>
    <dbReference type="NCBI Taxonomy" id="3483"/>
    <lineage>
        <taxon>Eukaryota</taxon>
        <taxon>Viridiplantae</taxon>
        <taxon>Streptophyta</taxon>
        <taxon>Embryophyta</taxon>
        <taxon>Tracheophyta</taxon>
        <taxon>Spermatophyta</taxon>
        <taxon>Magnoliopsida</taxon>
        <taxon>eudicotyledons</taxon>
        <taxon>Gunneridae</taxon>
        <taxon>Pentapetalae</taxon>
        <taxon>rosids</taxon>
        <taxon>fabids</taxon>
        <taxon>Rosales</taxon>
        <taxon>Cannabaceae</taxon>
        <taxon>Cannabis</taxon>
    </lineage>
</organism>
<keyword evidence="3" id="KW-1185">Reference proteome</keyword>
<accession>A0A7J6DQ46</accession>
<dbReference type="EMBL" id="JAATIQ010000713">
    <property type="protein sequence ID" value="KAF4348221.1"/>
    <property type="molecule type" value="Genomic_DNA"/>
</dbReference>
<proteinExistence type="predicted"/>
<comment type="caution">
    <text evidence="2">The sequence shown here is derived from an EMBL/GenBank/DDBJ whole genome shotgun (WGS) entry which is preliminary data.</text>
</comment>
<name>A0A7J6DQ46_CANSA</name>
<sequence length="113" mass="12455">MEKRIMENTARGSVLARPSQMQNAPPMVWRIQRVHSLPLIPKCRAATSDAHPPKGRAKRLAMPNEAAMIPAGEKYKPIIEIFSNNIISGQFNTHGVSVEKDKDPCPVVCDGIP</sequence>
<gene>
    <name evidence="2" type="ORF">G4B88_024827</name>
</gene>
<protein>
    <submittedName>
        <fullName evidence="2">Uncharacterized protein</fullName>
    </submittedName>
</protein>
<reference evidence="2 3" key="1">
    <citation type="journal article" date="2020" name="bioRxiv">
        <title>Sequence and annotation of 42 cannabis genomes reveals extensive copy number variation in cannabinoid synthesis and pathogen resistance genes.</title>
        <authorList>
            <person name="Mckernan K.J."/>
            <person name="Helbert Y."/>
            <person name="Kane L.T."/>
            <person name="Ebling H."/>
            <person name="Zhang L."/>
            <person name="Liu B."/>
            <person name="Eaton Z."/>
            <person name="Mclaughlin S."/>
            <person name="Kingan S."/>
            <person name="Baybayan P."/>
            <person name="Concepcion G."/>
            <person name="Jordan M."/>
            <person name="Riva A."/>
            <person name="Barbazuk W."/>
            <person name="Harkins T."/>
        </authorList>
    </citation>
    <scope>NUCLEOTIDE SEQUENCE [LARGE SCALE GENOMIC DNA]</scope>
    <source>
        <strain evidence="3">cv. Jamaican Lion 4</strain>
        <tissue evidence="2">Leaf</tissue>
    </source>
</reference>
<dbReference type="Proteomes" id="UP000583929">
    <property type="component" value="Unassembled WGS sequence"/>
</dbReference>
<dbReference type="AlphaFoldDB" id="A0A7J6DQ46"/>
<evidence type="ECO:0000256" key="1">
    <source>
        <dbReference type="SAM" id="MobiDB-lite"/>
    </source>
</evidence>